<feature type="region of interest" description="Disordered" evidence="1">
    <location>
        <begin position="44"/>
        <end position="83"/>
    </location>
</feature>
<reference evidence="3 7" key="5">
    <citation type="submission" date="2019-11" db="EMBL/GenBank/DDBJ databases">
        <title>Whole genome shotgun sequencing (WGS) data from Adlercreutzia equolifaciens ResAG-91, Eggerthella lenta MRI-F36, MRI-F37, MRI-F40, ResAG-49, ResAG-88, ResAG-121, ResAG-145, and Gordonibacter sp. ResAG-5, ResAG-26, ResAG-43, ResAG-50, ResAG-59.</title>
        <authorList>
            <person name="Stoll D.A."/>
            <person name="Danylec N."/>
            <person name="Franz C.M.A.P."/>
            <person name="Huch M."/>
        </authorList>
    </citation>
    <scope>NUCLEOTIDE SEQUENCE [LARGE SCALE GENOMIC DNA]</scope>
    <source>
        <strain evidence="3 7">ResAG-59</strain>
    </source>
</reference>
<dbReference type="Proteomes" id="UP000462865">
    <property type="component" value="Unassembled WGS sequence"/>
</dbReference>
<evidence type="ECO:0000313" key="6">
    <source>
        <dbReference type="Proteomes" id="UP000462865"/>
    </source>
</evidence>
<dbReference type="EMBL" id="WPOC01000002">
    <property type="protein sequence ID" value="MVN14072.1"/>
    <property type="molecule type" value="Genomic_DNA"/>
</dbReference>
<evidence type="ECO:0000313" key="3">
    <source>
        <dbReference type="EMBL" id="MVN14072.1"/>
    </source>
</evidence>
<accession>A0A1Y4G042</accession>
<proteinExistence type="predicted"/>
<feature type="region of interest" description="Disordered" evidence="1">
    <location>
        <begin position="1"/>
        <end position="23"/>
    </location>
</feature>
<evidence type="ECO:0000313" key="7">
    <source>
        <dbReference type="Proteomes" id="UP000468327"/>
    </source>
</evidence>
<gene>
    <name evidence="4" type="ORF">DMP12_02410</name>
    <name evidence="2" type="ORF">GKG38_01945</name>
    <name evidence="3" type="ORF">GO738_01665</name>
</gene>
<dbReference type="RefSeq" id="WP_087189954.1">
    <property type="nucleotide sequence ID" value="NZ_CP168029.1"/>
</dbReference>
<evidence type="ECO:0000256" key="1">
    <source>
        <dbReference type="SAM" id="MobiDB-lite"/>
    </source>
</evidence>
<dbReference type="Proteomes" id="UP000285258">
    <property type="component" value="Unassembled WGS sequence"/>
</dbReference>
<evidence type="ECO:0000313" key="5">
    <source>
        <dbReference type="Proteomes" id="UP000285258"/>
    </source>
</evidence>
<comment type="caution">
    <text evidence="4">The sequence shown here is derived from an EMBL/GenBank/DDBJ whole genome shotgun (WGS) entry which is preliminary data.</text>
</comment>
<keyword evidence="7" id="KW-1185">Reference proteome</keyword>
<name>A0A1Y4G042_9ACTN</name>
<evidence type="ECO:0000313" key="4">
    <source>
        <dbReference type="EMBL" id="ROT91521.1"/>
    </source>
</evidence>
<protein>
    <submittedName>
        <fullName evidence="4">BAG1 BAG family molecular chaperone regulator 1</fullName>
    </submittedName>
</protein>
<dbReference type="Proteomes" id="UP000468327">
    <property type="component" value="Unassembled WGS sequence"/>
</dbReference>
<feature type="compositionally biased region" description="Basic and acidic residues" evidence="1">
    <location>
        <begin position="71"/>
        <end position="83"/>
    </location>
</feature>
<dbReference type="EMBL" id="WKZA01000004">
    <property type="protein sequence ID" value="MSA93851.1"/>
    <property type="molecule type" value="Genomic_DNA"/>
</dbReference>
<dbReference type="EMBL" id="QIBW01000002">
    <property type="protein sequence ID" value="ROT91521.1"/>
    <property type="molecule type" value="Genomic_DNA"/>
</dbReference>
<reference evidence="5" key="1">
    <citation type="submission" date="2018-05" db="EMBL/GenBank/DDBJ databases">
        <title>Genome Sequencing of selected type strains of the family Eggerthellaceae.</title>
        <authorList>
            <person name="Danylec N."/>
            <person name="Stoll D.A."/>
            <person name="Doetsch A."/>
            <person name="Huch M."/>
        </authorList>
    </citation>
    <scope>NUCLEOTIDE SEQUENCE [LARGE SCALE GENOMIC DNA]</scope>
    <source>
        <strain evidence="5">DSM 27213</strain>
    </source>
</reference>
<reference evidence="4" key="2">
    <citation type="journal article" date="2019" name="Int. J. Syst. Evol. Microbiol.">
        <title>Gordonibacter faecihominis is a later heterotypic synonym of Gordonibacter urolithinfaciens.</title>
        <authorList>
            <person name="Danylec N."/>
            <person name="Stoll D.A."/>
            <person name="Huch M."/>
        </authorList>
    </citation>
    <scope>NUCLEOTIDE SEQUENCE</scope>
    <source>
        <strain evidence="4">DSM 27213</strain>
    </source>
</reference>
<sequence length="83" mass="9226">MAETTTKEDIRIDADEADELNREAADDLERIERAVKQEAEEYVEAVDGDGNEKESVEAAATAFDFDEAEGETERLANDASERD</sequence>
<organism evidence="4 5">
    <name type="scientific">Gordonibacter urolithinfaciens</name>
    <dbReference type="NCBI Taxonomy" id="1335613"/>
    <lineage>
        <taxon>Bacteria</taxon>
        <taxon>Bacillati</taxon>
        <taxon>Actinomycetota</taxon>
        <taxon>Coriobacteriia</taxon>
        <taxon>Eggerthellales</taxon>
        <taxon>Eggerthellaceae</taxon>
        <taxon>Gordonibacter</taxon>
    </lineage>
</organism>
<reference evidence="2 6" key="4">
    <citation type="journal article" date="2019" name="Nat. Med.">
        <title>A library of human gut bacterial isolates paired with longitudinal multiomics data enables mechanistic microbiome research.</title>
        <authorList>
            <person name="Poyet M."/>
            <person name="Groussin M."/>
            <person name="Gibbons S.M."/>
            <person name="Avila-Pacheco J."/>
            <person name="Jiang X."/>
            <person name="Kearney S.M."/>
            <person name="Perrotta A.R."/>
            <person name="Berdy B."/>
            <person name="Zhao S."/>
            <person name="Lieberman T.D."/>
            <person name="Swanson P.K."/>
            <person name="Smith M."/>
            <person name="Roesemann S."/>
            <person name="Alexander J.E."/>
            <person name="Rich S.A."/>
            <person name="Livny J."/>
            <person name="Vlamakis H."/>
            <person name="Clish C."/>
            <person name="Bullock K."/>
            <person name="Deik A."/>
            <person name="Scott J."/>
            <person name="Pierce K.A."/>
            <person name="Xavier R.J."/>
            <person name="Alm E.J."/>
        </authorList>
    </citation>
    <scope>NUCLEOTIDE SEQUENCE [LARGE SCALE GENOMIC DNA]</scope>
    <source>
        <strain evidence="2 6">BIOML-A1</strain>
    </source>
</reference>
<dbReference type="AlphaFoldDB" id="A0A1Y4G042"/>
<evidence type="ECO:0000313" key="2">
    <source>
        <dbReference type="EMBL" id="MSA93851.1"/>
    </source>
</evidence>
<reference evidence="4" key="3">
    <citation type="journal article" date="2019" name="Microbiol. Resour. Announc.">
        <title>Draft Genome Sequences of Type Strains of Gordonibacter faecihominis, Paraeggerthella hongkongensis, Parvibacter caecicola,Slackia equolifaciens, Slackia faecicanis, and Slackia isoflavoniconvertens.</title>
        <authorList>
            <person name="Danylec N."/>
            <person name="Stoll D.A."/>
            <person name="Dotsch A."/>
            <person name="Huch M."/>
        </authorList>
    </citation>
    <scope>NUCLEOTIDE SEQUENCE</scope>
    <source>
        <strain evidence="4">DSM 27213</strain>
    </source>
</reference>